<feature type="transmembrane region" description="Helical" evidence="2">
    <location>
        <begin position="475"/>
        <end position="498"/>
    </location>
</feature>
<protein>
    <submittedName>
        <fullName evidence="3">Uncharacterized protein</fullName>
    </submittedName>
</protein>
<keyword evidence="4" id="KW-1185">Reference proteome</keyword>
<evidence type="ECO:0000256" key="2">
    <source>
        <dbReference type="SAM" id="Phobius"/>
    </source>
</evidence>
<dbReference type="EMBL" id="JAQQWK010000012">
    <property type="protein sequence ID" value="KAK8022031.1"/>
    <property type="molecule type" value="Genomic_DNA"/>
</dbReference>
<evidence type="ECO:0000256" key="1">
    <source>
        <dbReference type="SAM" id="MobiDB-lite"/>
    </source>
</evidence>
<comment type="caution">
    <text evidence="3">The sequence shown here is derived from an EMBL/GenBank/DDBJ whole genome shotgun (WGS) entry which is preliminary data.</text>
</comment>
<keyword evidence="2" id="KW-1133">Transmembrane helix</keyword>
<evidence type="ECO:0000313" key="4">
    <source>
        <dbReference type="Proteomes" id="UP001444661"/>
    </source>
</evidence>
<keyword evidence="2" id="KW-0472">Membrane</keyword>
<evidence type="ECO:0000313" key="3">
    <source>
        <dbReference type="EMBL" id="KAK8022031.1"/>
    </source>
</evidence>
<feature type="transmembrane region" description="Helical" evidence="2">
    <location>
        <begin position="38"/>
        <end position="58"/>
    </location>
</feature>
<gene>
    <name evidence="3" type="ORF">PG993_012798</name>
</gene>
<sequence length="567" mass="61932">MPPKSHTIGIGLPPKQQRAEHGRSSHSGGFVWFLRDHWVVAGAFMFGLSVFLAVFGYINALSNQTFSCPSWTVNCALTGPVKFLLSNNSLVQGTLTTGYSIGLAAMSFSICNLGEAALWPLWHRRAYRLKQIDTYLAASRGSLISLTKALISARSPQAIMVVICVLVSAALQPAGPTFVGFALARTNQTTIYQSNQTVGGGMGLRFEQEQLAPARLPGAISDAIALYTAWAKSLAVEPLPDQRDYIMDRDMLAPVGNISVFVIKAERLTTCVPRRLDLVDSGLGYYRVNTSLPPDKSVSIRAVPAFNAWVEDITRHSPTWVTSTLVFANLNGRIEGGENAMLDSQPDWSGVSGLACTIDTALRDAHVNIGHAKTPTRMLSSLDSIKSPDDNLDELVTWISVAPTLMGLSVQGTQPTFRKGDIGLPQTWTTMEDSKSTNFTRKELDDFIASGQRYDAFLTLDSEYYDAHLDSTRTYILLVPIVTITIAGIILIVFNTTAHSRHRIPYMRLATVGELIKSAQTEYIRKKVGAEYGDPDTHRKIDKLNLRFGVCSNGAIGLGEDDAVAHF</sequence>
<proteinExistence type="predicted"/>
<keyword evidence="2" id="KW-0812">Transmembrane</keyword>
<feature type="transmembrane region" description="Helical" evidence="2">
    <location>
        <begin position="158"/>
        <end position="184"/>
    </location>
</feature>
<feature type="region of interest" description="Disordered" evidence="1">
    <location>
        <begin position="1"/>
        <end position="25"/>
    </location>
</feature>
<accession>A0ABR1RVU0</accession>
<name>A0ABR1RVU0_9PEZI</name>
<organism evidence="3 4">
    <name type="scientific">Apiospora rasikravindrae</name>
    <dbReference type="NCBI Taxonomy" id="990691"/>
    <lineage>
        <taxon>Eukaryota</taxon>
        <taxon>Fungi</taxon>
        <taxon>Dikarya</taxon>
        <taxon>Ascomycota</taxon>
        <taxon>Pezizomycotina</taxon>
        <taxon>Sordariomycetes</taxon>
        <taxon>Xylariomycetidae</taxon>
        <taxon>Amphisphaeriales</taxon>
        <taxon>Apiosporaceae</taxon>
        <taxon>Apiospora</taxon>
    </lineage>
</organism>
<reference evidence="3 4" key="1">
    <citation type="submission" date="2023-01" db="EMBL/GenBank/DDBJ databases">
        <title>Analysis of 21 Apiospora genomes using comparative genomics revels a genus with tremendous synthesis potential of carbohydrate active enzymes and secondary metabolites.</title>
        <authorList>
            <person name="Sorensen T."/>
        </authorList>
    </citation>
    <scope>NUCLEOTIDE SEQUENCE [LARGE SCALE GENOMIC DNA]</scope>
    <source>
        <strain evidence="3 4">CBS 33761</strain>
    </source>
</reference>
<dbReference type="Proteomes" id="UP001444661">
    <property type="component" value="Unassembled WGS sequence"/>
</dbReference>